<sequence>MHRFCRYLRSGTLVWLAVVAQPVAARPAPAAGTVYQAGDGQFDAVIADAKAMMLIDPAKTIGKAAQALSIAEKRTGRSRAIGVATAQWLQGEAYLRLNDVNRAEPLIDRAIRLVATAGRPTKLNGDLLVSRGGIRTSKAQVAAALSDYQQAHNIFRDIGDDRSRATALVNIALLYQEAEDHENALKYYGQALDVHRADPQMLYVIYNNRGNAFKDLGRLPQAEAQYLKALETARLLKSKPQEARVLRNIARGQLQAGRIADAEKAIAQGLAATQGADDDSTRKEFWVLSAQAAMRHGRFDEAARLIERTFIDVDLTKTTLDQRESHKTAYLVYKRIGDERSALGHLEALKRLDEQTAQLASSANTSLASARFDFANQELRIAQLKATELQRNIDFERMQARTRQNIAIGISAVVVIIVGMLAFGIVTLRRSRNQVRAANIDLAATNDALGKALAAKTEFLATTSHEIRTPLNGILGMTQVMLADRTLTDQVRDRIGVVHGAGVTMRALVDDILDVAKMETGNMTIEHVPFDLKATLRDVARLWEEQAAGKGVGFILDLEQSPDWIQGDAARLRQIAFNLLSNALKFTEKGSVSLSAAAHDGRLRLIVKDSGIGIPAEKYEMIFESFRQVDAGTTRKFGGTGLGLSICRNLARAMGGDVRVESEMGVGSCFIIDLPLVPATAPEAIADMGTGKALLIVDRSPITRSMMRAILEEKAGTVMFAASADEAVEKMAGGQIAQVLIDDTTIKASDDRDAALALIAAAAEGAGVRTSLLWAASDDSEHAALCATGITQVIPKPVSAAVLIEKLYIFDSVLPKHLVSRAA</sequence>
<dbReference type="InterPro" id="IPR003661">
    <property type="entry name" value="HisK_dim/P_dom"/>
</dbReference>
<dbReference type="EMBL" id="CP061035">
    <property type="protein sequence ID" value="QQV79009.1"/>
    <property type="molecule type" value="Genomic_DNA"/>
</dbReference>
<dbReference type="InterPro" id="IPR005467">
    <property type="entry name" value="His_kinase_dom"/>
</dbReference>
<feature type="signal peptide" evidence="8">
    <location>
        <begin position="1"/>
        <end position="30"/>
    </location>
</feature>
<dbReference type="Gene3D" id="3.30.565.10">
    <property type="entry name" value="Histidine kinase-like ATPase, C-terminal domain"/>
    <property type="match status" value="1"/>
</dbReference>
<feature type="chain" id="PRO_5037845952" description="histidine kinase" evidence="8">
    <location>
        <begin position="31"/>
        <end position="823"/>
    </location>
</feature>
<evidence type="ECO:0000256" key="6">
    <source>
        <dbReference type="PROSITE-ProRule" id="PRU00339"/>
    </source>
</evidence>
<evidence type="ECO:0000313" key="11">
    <source>
        <dbReference type="EMBL" id="QQV79009.1"/>
    </source>
</evidence>
<dbReference type="InterPro" id="IPR036097">
    <property type="entry name" value="HisK_dim/P_sf"/>
</dbReference>
<dbReference type="InterPro" id="IPR011990">
    <property type="entry name" value="TPR-like_helical_dom_sf"/>
</dbReference>
<evidence type="ECO:0000259" key="10">
    <source>
        <dbReference type="PROSITE" id="PS50110"/>
    </source>
</evidence>
<dbReference type="Gene3D" id="1.10.287.130">
    <property type="match status" value="1"/>
</dbReference>
<dbReference type="PANTHER" id="PTHR45339:SF1">
    <property type="entry name" value="HYBRID SIGNAL TRANSDUCTION HISTIDINE KINASE J"/>
    <property type="match status" value="1"/>
</dbReference>
<keyword evidence="7" id="KW-0472">Membrane</keyword>
<dbReference type="InterPro" id="IPR036890">
    <property type="entry name" value="HATPase_C_sf"/>
</dbReference>
<accession>A0A974NXR7</accession>
<proteinExistence type="predicted"/>
<keyword evidence="3 5" id="KW-0597">Phosphoprotein</keyword>
<dbReference type="SMART" id="SM00387">
    <property type="entry name" value="HATPase_c"/>
    <property type="match status" value="1"/>
</dbReference>
<dbReference type="SUPFAM" id="SSF55874">
    <property type="entry name" value="ATPase domain of HSP90 chaperone/DNA topoisomerase II/histidine kinase"/>
    <property type="match status" value="1"/>
</dbReference>
<keyword evidence="8" id="KW-0732">Signal</keyword>
<dbReference type="PRINTS" id="PR00344">
    <property type="entry name" value="BCTRLSENSOR"/>
</dbReference>
<organism evidence="11 12">
    <name type="scientific">Sphingomonas aliaeris</name>
    <dbReference type="NCBI Taxonomy" id="2759526"/>
    <lineage>
        <taxon>Bacteria</taxon>
        <taxon>Pseudomonadati</taxon>
        <taxon>Pseudomonadota</taxon>
        <taxon>Alphaproteobacteria</taxon>
        <taxon>Sphingomonadales</taxon>
        <taxon>Sphingomonadaceae</taxon>
        <taxon>Sphingomonas</taxon>
    </lineage>
</organism>
<evidence type="ECO:0000256" key="5">
    <source>
        <dbReference type="PROSITE-ProRule" id="PRU00169"/>
    </source>
</evidence>
<keyword evidence="4" id="KW-0902">Two-component regulatory system</keyword>
<dbReference type="PROSITE" id="PS50110">
    <property type="entry name" value="RESPONSE_REGULATORY"/>
    <property type="match status" value="1"/>
</dbReference>
<feature type="transmembrane region" description="Helical" evidence="7">
    <location>
        <begin position="406"/>
        <end position="428"/>
    </location>
</feature>
<evidence type="ECO:0000256" key="4">
    <source>
        <dbReference type="ARBA" id="ARBA00023012"/>
    </source>
</evidence>
<dbReference type="SMART" id="SM00028">
    <property type="entry name" value="TPR"/>
    <property type="match status" value="5"/>
</dbReference>
<evidence type="ECO:0000313" key="12">
    <source>
        <dbReference type="Proteomes" id="UP000595894"/>
    </source>
</evidence>
<dbReference type="GO" id="GO:0000155">
    <property type="term" value="F:phosphorelay sensor kinase activity"/>
    <property type="evidence" value="ECO:0007669"/>
    <property type="project" value="InterPro"/>
</dbReference>
<dbReference type="InterPro" id="IPR011006">
    <property type="entry name" value="CheY-like_superfamily"/>
</dbReference>
<evidence type="ECO:0000256" key="7">
    <source>
        <dbReference type="SAM" id="Phobius"/>
    </source>
</evidence>
<dbReference type="SMART" id="SM00388">
    <property type="entry name" value="HisKA"/>
    <property type="match status" value="1"/>
</dbReference>
<dbReference type="AlphaFoldDB" id="A0A974NXR7"/>
<dbReference type="InterPro" id="IPR019734">
    <property type="entry name" value="TPR_rpt"/>
</dbReference>
<dbReference type="InterPro" id="IPR001789">
    <property type="entry name" value="Sig_transdc_resp-reg_receiver"/>
</dbReference>
<keyword evidence="12" id="KW-1185">Reference proteome</keyword>
<dbReference type="InterPro" id="IPR003594">
    <property type="entry name" value="HATPase_dom"/>
</dbReference>
<dbReference type="Pfam" id="PF02518">
    <property type="entry name" value="HATPase_c"/>
    <property type="match status" value="1"/>
</dbReference>
<evidence type="ECO:0000259" key="9">
    <source>
        <dbReference type="PROSITE" id="PS50109"/>
    </source>
</evidence>
<feature type="domain" description="Histidine kinase" evidence="9">
    <location>
        <begin position="462"/>
        <end position="678"/>
    </location>
</feature>
<evidence type="ECO:0000256" key="8">
    <source>
        <dbReference type="SAM" id="SignalP"/>
    </source>
</evidence>
<dbReference type="InterPro" id="IPR004358">
    <property type="entry name" value="Sig_transdc_His_kin-like_C"/>
</dbReference>
<keyword evidence="7" id="KW-0812">Transmembrane</keyword>
<keyword evidence="6" id="KW-0802">TPR repeat</keyword>
<dbReference type="PANTHER" id="PTHR45339">
    <property type="entry name" value="HYBRID SIGNAL TRANSDUCTION HISTIDINE KINASE J"/>
    <property type="match status" value="1"/>
</dbReference>
<dbReference type="Proteomes" id="UP000595894">
    <property type="component" value="Chromosome"/>
</dbReference>
<dbReference type="Gene3D" id="3.40.50.2300">
    <property type="match status" value="1"/>
</dbReference>
<gene>
    <name evidence="11" type="ORF">H5J25_11345</name>
</gene>
<feature type="modified residue" description="4-aspartylphosphate" evidence="5">
    <location>
        <position position="743"/>
    </location>
</feature>
<evidence type="ECO:0000256" key="3">
    <source>
        <dbReference type="ARBA" id="ARBA00022553"/>
    </source>
</evidence>
<dbReference type="Pfam" id="PF00512">
    <property type="entry name" value="HisKA"/>
    <property type="match status" value="1"/>
</dbReference>
<name>A0A974NXR7_9SPHN</name>
<dbReference type="Gene3D" id="1.25.40.10">
    <property type="entry name" value="Tetratricopeptide repeat domain"/>
    <property type="match status" value="2"/>
</dbReference>
<protein>
    <recommendedName>
        <fullName evidence="2">histidine kinase</fullName>
        <ecNumber evidence="2">2.7.13.3</ecNumber>
    </recommendedName>
</protein>
<dbReference type="SUPFAM" id="SSF52172">
    <property type="entry name" value="CheY-like"/>
    <property type="match status" value="1"/>
</dbReference>
<dbReference type="KEGG" id="sari:H5J25_11345"/>
<dbReference type="CDD" id="cd16922">
    <property type="entry name" value="HATPase_EvgS-ArcB-TorS-like"/>
    <property type="match status" value="1"/>
</dbReference>
<dbReference type="FunFam" id="3.30.565.10:FF:000010">
    <property type="entry name" value="Sensor histidine kinase RcsC"/>
    <property type="match status" value="1"/>
</dbReference>
<dbReference type="CDD" id="cd00082">
    <property type="entry name" value="HisKA"/>
    <property type="match status" value="1"/>
</dbReference>
<comment type="catalytic activity">
    <reaction evidence="1">
        <text>ATP + protein L-histidine = ADP + protein N-phospho-L-histidine.</text>
        <dbReference type="EC" id="2.7.13.3"/>
    </reaction>
</comment>
<dbReference type="Pfam" id="PF13424">
    <property type="entry name" value="TPR_12"/>
    <property type="match status" value="2"/>
</dbReference>
<dbReference type="PROSITE" id="PS50005">
    <property type="entry name" value="TPR"/>
    <property type="match status" value="1"/>
</dbReference>
<evidence type="ECO:0000256" key="1">
    <source>
        <dbReference type="ARBA" id="ARBA00000085"/>
    </source>
</evidence>
<feature type="repeat" description="TPR" evidence="6">
    <location>
        <begin position="165"/>
        <end position="198"/>
    </location>
</feature>
<dbReference type="SUPFAM" id="SSF48452">
    <property type="entry name" value="TPR-like"/>
    <property type="match status" value="2"/>
</dbReference>
<dbReference type="EC" id="2.7.13.3" evidence="2"/>
<dbReference type="PROSITE" id="PS50109">
    <property type="entry name" value="HIS_KIN"/>
    <property type="match status" value="1"/>
</dbReference>
<keyword evidence="7" id="KW-1133">Transmembrane helix</keyword>
<dbReference type="SUPFAM" id="SSF47384">
    <property type="entry name" value="Homodimeric domain of signal transducing histidine kinase"/>
    <property type="match status" value="1"/>
</dbReference>
<evidence type="ECO:0000256" key="2">
    <source>
        <dbReference type="ARBA" id="ARBA00012438"/>
    </source>
</evidence>
<reference evidence="12" key="1">
    <citation type="submission" date="2020-09" db="EMBL/GenBank/DDBJ databases">
        <title>Sphingomonas sp., a new species isolated from pork steak.</title>
        <authorList>
            <person name="Heidler von Heilborn D."/>
        </authorList>
    </citation>
    <scope>NUCLEOTIDE SEQUENCE [LARGE SCALE GENOMIC DNA]</scope>
</reference>
<feature type="domain" description="Response regulatory" evidence="10">
    <location>
        <begin position="693"/>
        <end position="811"/>
    </location>
</feature>